<keyword evidence="1" id="KW-0472">Membrane</keyword>
<reference evidence="3" key="1">
    <citation type="submission" date="2016-01" db="EMBL/GenBank/DDBJ databases">
        <title>Draft genome of Chromobacterium sp. F49.</title>
        <authorList>
            <person name="Hong K.W."/>
        </authorList>
    </citation>
    <scope>NUCLEOTIDE SEQUENCE [LARGE SCALE GENOMIC DNA]</scope>
    <source>
        <strain evidence="3">CN3</strain>
    </source>
</reference>
<dbReference type="RefSeq" id="WP_066693087.1">
    <property type="nucleotide sequence ID" value="NZ_LQQO01000045.1"/>
</dbReference>
<name>A0ABR5Y8P3_9SPHN</name>
<dbReference type="EMBL" id="LQQO01000045">
    <property type="protein sequence ID" value="KZE10901.1"/>
    <property type="molecule type" value="Genomic_DNA"/>
</dbReference>
<evidence type="ECO:0000256" key="1">
    <source>
        <dbReference type="SAM" id="Phobius"/>
    </source>
</evidence>
<proteinExistence type="predicted"/>
<gene>
    <name evidence="2" type="ORF">AVT10_05995</name>
</gene>
<keyword evidence="1" id="KW-0812">Transmembrane</keyword>
<feature type="transmembrane region" description="Helical" evidence="1">
    <location>
        <begin position="150"/>
        <end position="168"/>
    </location>
</feature>
<accession>A0ABR5Y8P3</accession>
<keyword evidence="3" id="KW-1185">Reference proteome</keyword>
<organism evidence="2 3">
    <name type="scientific">Sphingomonas hankookensis</name>
    <dbReference type="NCBI Taxonomy" id="563996"/>
    <lineage>
        <taxon>Bacteria</taxon>
        <taxon>Pseudomonadati</taxon>
        <taxon>Pseudomonadota</taxon>
        <taxon>Alphaproteobacteria</taxon>
        <taxon>Sphingomonadales</taxon>
        <taxon>Sphingomonadaceae</taxon>
        <taxon>Sphingomonas</taxon>
    </lineage>
</organism>
<evidence type="ECO:0000313" key="3">
    <source>
        <dbReference type="Proteomes" id="UP000076609"/>
    </source>
</evidence>
<keyword evidence="1" id="KW-1133">Transmembrane helix</keyword>
<protein>
    <submittedName>
        <fullName evidence="2">Uncharacterized protein</fullName>
    </submittedName>
</protein>
<evidence type="ECO:0000313" key="2">
    <source>
        <dbReference type="EMBL" id="KZE10901.1"/>
    </source>
</evidence>
<dbReference type="Proteomes" id="UP000076609">
    <property type="component" value="Unassembled WGS sequence"/>
</dbReference>
<sequence>MSGGTSAIVNLYIAIYGHAPSSQTTKALIRAEQVLGITKGDALARFYVVLLHSADRIDDAIGQRKEDEKEFIKNLRGATRNLATIVREVDDAGRKVMRTAKQRGSLLSDDDVVAVDRSASPLFAYLRHAFYFTSIGEDDEERISAARLDLLATVVLLVFSAGAIWGMFRLFPV</sequence>
<comment type="caution">
    <text evidence="2">The sequence shown here is derived from an EMBL/GenBank/DDBJ whole genome shotgun (WGS) entry which is preliminary data.</text>
</comment>